<dbReference type="PRINTS" id="PR00719">
    <property type="entry name" value="LMWPTPASE"/>
</dbReference>
<dbReference type="KEGG" id="dku:Desku_3440"/>
<keyword evidence="3" id="KW-0904">Protein phosphatase</keyword>
<dbReference type="Pfam" id="PF01451">
    <property type="entry name" value="LMWPc"/>
    <property type="match status" value="1"/>
</dbReference>
<organism evidence="7 8">
    <name type="scientific">Desulfofundulus kuznetsovii (strain DSM 6115 / VKM B-1805 / 17)</name>
    <name type="common">Desulfotomaculum kuznetsovii</name>
    <dbReference type="NCBI Taxonomy" id="760568"/>
    <lineage>
        <taxon>Bacteria</taxon>
        <taxon>Bacillati</taxon>
        <taxon>Bacillota</taxon>
        <taxon>Clostridia</taxon>
        <taxon>Eubacteriales</taxon>
        <taxon>Peptococcaceae</taxon>
        <taxon>Desulfofundulus</taxon>
    </lineage>
</organism>
<keyword evidence="8" id="KW-1185">Reference proteome</keyword>
<evidence type="ECO:0000256" key="2">
    <source>
        <dbReference type="ARBA" id="ARBA00022801"/>
    </source>
</evidence>
<evidence type="ECO:0000256" key="5">
    <source>
        <dbReference type="SAM" id="MobiDB-lite"/>
    </source>
</evidence>
<feature type="active site" description="Proton donor" evidence="4">
    <location>
        <position position="122"/>
    </location>
</feature>
<comment type="similarity">
    <text evidence="1">Belongs to the low molecular weight phosphotyrosine protein phosphatase family.</text>
</comment>
<feature type="region of interest" description="Disordered" evidence="5">
    <location>
        <begin position="152"/>
        <end position="190"/>
    </location>
</feature>
<dbReference type="PANTHER" id="PTHR11717">
    <property type="entry name" value="LOW MOLECULAR WEIGHT PROTEIN TYROSINE PHOSPHATASE"/>
    <property type="match status" value="1"/>
</dbReference>
<feature type="active site" evidence="4">
    <location>
        <position position="15"/>
    </location>
</feature>
<evidence type="ECO:0000256" key="3">
    <source>
        <dbReference type="ARBA" id="ARBA00022912"/>
    </source>
</evidence>
<dbReference type="GO" id="GO:0004725">
    <property type="term" value="F:protein tyrosine phosphatase activity"/>
    <property type="evidence" value="ECO:0007669"/>
    <property type="project" value="InterPro"/>
</dbReference>
<evidence type="ECO:0000256" key="4">
    <source>
        <dbReference type="PIRSR" id="PIRSR617867-1"/>
    </source>
</evidence>
<gene>
    <name evidence="7" type="ordered locus">Desku_3440</name>
</gene>
<evidence type="ECO:0000313" key="7">
    <source>
        <dbReference type="EMBL" id="AEG16920.1"/>
    </source>
</evidence>
<evidence type="ECO:0000313" key="8">
    <source>
        <dbReference type="Proteomes" id="UP000009229"/>
    </source>
</evidence>
<dbReference type="Gene3D" id="3.40.50.2300">
    <property type="match status" value="1"/>
</dbReference>
<dbReference type="InterPro" id="IPR036196">
    <property type="entry name" value="Ptyr_pPase_sf"/>
</dbReference>
<feature type="domain" description="Phosphotyrosine protein phosphatase I" evidence="6">
    <location>
        <begin position="3"/>
        <end position="148"/>
    </location>
</feature>
<proteinExistence type="inferred from homology"/>
<name>A0AAU8PFZ2_DESK7</name>
<feature type="active site" description="Nucleophile" evidence="4">
    <location>
        <position position="9"/>
    </location>
</feature>
<feature type="compositionally biased region" description="Low complexity" evidence="5">
    <location>
        <begin position="154"/>
        <end position="172"/>
    </location>
</feature>
<protein>
    <submittedName>
        <fullName evidence="7">Protein tyrosine phosphatase</fullName>
    </submittedName>
</protein>
<dbReference type="EMBL" id="CP002770">
    <property type="protein sequence ID" value="AEG16920.1"/>
    <property type="molecule type" value="Genomic_DNA"/>
</dbReference>
<dbReference type="AlphaFoldDB" id="A0AAU8PFZ2"/>
<dbReference type="SMART" id="SM00226">
    <property type="entry name" value="LMWPc"/>
    <property type="match status" value="1"/>
</dbReference>
<evidence type="ECO:0000256" key="1">
    <source>
        <dbReference type="ARBA" id="ARBA00011063"/>
    </source>
</evidence>
<dbReference type="InterPro" id="IPR017867">
    <property type="entry name" value="Tyr_phospatase_low_mol_wt"/>
</dbReference>
<evidence type="ECO:0000259" key="6">
    <source>
        <dbReference type="SMART" id="SM00226"/>
    </source>
</evidence>
<accession>A0AAU8PFZ2</accession>
<dbReference type="Proteomes" id="UP000009229">
    <property type="component" value="Chromosome"/>
</dbReference>
<dbReference type="CDD" id="cd16344">
    <property type="entry name" value="LMWPAP"/>
    <property type="match status" value="1"/>
</dbReference>
<dbReference type="SUPFAM" id="SSF52788">
    <property type="entry name" value="Phosphotyrosine protein phosphatases I"/>
    <property type="match status" value="1"/>
</dbReference>
<dbReference type="PANTHER" id="PTHR11717:SF31">
    <property type="entry name" value="LOW MOLECULAR WEIGHT PROTEIN-TYROSINE-PHOSPHATASE ETP-RELATED"/>
    <property type="match status" value="1"/>
</dbReference>
<reference evidence="8" key="1">
    <citation type="submission" date="2011-05" db="EMBL/GenBank/DDBJ databases">
        <title>Complete sequence of Desulfotomaculum kuznetsovii DSM 6115.</title>
        <authorList>
            <person name="Lucas S."/>
            <person name="Han J."/>
            <person name="Lapidus A."/>
            <person name="Cheng J.-F."/>
            <person name="Goodwin L."/>
            <person name="Pitluck S."/>
            <person name="Peters L."/>
            <person name="Mikhailova N."/>
            <person name="Lu M."/>
            <person name="Saunders E."/>
            <person name="Han C."/>
            <person name="Tapia R."/>
            <person name="Land M."/>
            <person name="Hauser L."/>
            <person name="Kyrpides N."/>
            <person name="Ivanova N."/>
            <person name="Pagani I."/>
            <person name="Nazina T."/>
            <person name="Ivanova A."/>
            <person name="Parshina S."/>
            <person name="Kuever J."/>
            <person name="Muyzer G."/>
            <person name="Plugge C."/>
            <person name="Stams A."/>
            <person name="Woyke T."/>
        </authorList>
    </citation>
    <scope>NUCLEOTIDE SEQUENCE [LARGE SCALE GENOMIC DNA]</scope>
    <source>
        <strain evidence="8">DSM 6115 / VKM B-1805 / 17</strain>
    </source>
</reference>
<dbReference type="RefSeq" id="WP_013824426.1">
    <property type="nucleotide sequence ID" value="NC_015573.1"/>
</dbReference>
<dbReference type="InterPro" id="IPR023485">
    <property type="entry name" value="Ptyr_pPase"/>
</dbReference>
<keyword evidence="2" id="KW-0378">Hydrolase</keyword>
<sequence>MAKKVLFVCTGNTCRSSMAEALARDMLARKGLQGEVEVVSAGIAALPGSEASPQAVAVMEEMGLDLKSHRATLLTRRDVEEADLVLTMTQSHKKLIQEQLPDQEEKIFTLAEYAGRGGDVPDPFGGPVDVYRQCAGELRYLISLALDRLAAEKAGPAQASPGAGAAAPSGDQGEAGSEPGAAPPGNGRKA</sequence>
<dbReference type="InterPro" id="IPR050438">
    <property type="entry name" value="LMW_PTPase"/>
</dbReference>